<evidence type="ECO:0000313" key="3">
    <source>
        <dbReference type="Proteomes" id="UP000075816"/>
    </source>
</evidence>
<dbReference type="AlphaFoldDB" id="A0A162IQ96"/>
<evidence type="ECO:0000256" key="1">
    <source>
        <dbReference type="SAM" id="MobiDB-lite"/>
    </source>
</evidence>
<gene>
    <name evidence="2" type="ORF">A2J07_11090</name>
</gene>
<feature type="compositionally biased region" description="Polar residues" evidence="1">
    <location>
        <begin position="72"/>
        <end position="101"/>
    </location>
</feature>
<organism evidence="2 3">
    <name type="scientific">Fusobacterium necrophorum subsp. funduliforme</name>
    <dbReference type="NCBI Taxonomy" id="143387"/>
    <lineage>
        <taxon>Bacteria</taxon>
        <taxon>Fusobacteriati</taxon>
        <taxon>Fusobacteriota</taxon>
        <taxon>Fusobacteriia</taxon>
        <taxon>Fusobacteriales</taxon>
        <taxon>Fusobacteriaceae</taxon>
        <taxon>Fusobacterium</taxon>
    </lineage>
</organism>
<protein>
    <submittedName>
        <fullName evidence="2">Uncharacterized protein</fullName>
    </submittedName>
</protein>
<proteinExistence type="predicted"/>
<feature type="compositionally biased region" description="Basic and acidic residues" evidence="1">
    <location>
        <begin position="38"/>
        <end position="71"/>
    </location>
</feature>
<evidence type="ECO:0000313" key="2">
    <source>
        <dbReference type="EMBL" id="KYL03761.1"/>
    </source>
</evidence>
<name>A0A162IQ96_9FUSO</name>
<sequence>MRNWGNLKKEFELEKTFYKGGFIGKTLGQLTGGLIGEDPNKRARREAERAREEERRRVQEAEQKMEMEKTYNNKLSQDTKTIEGSKNQGLMNTKPQTTADFSKSLKVGKMDDEDKLKKLLKAGRFS</sequence>
<dbReference type="Proteomes" id="UP000075816">
    <property type="component" value="Unassembled WGS sequence"/>
</dbReference>
<dbReference type="EMBL" id="LVEA01000039">
    <property type="protein sequence ID" value="KYL03761.1"/>
    <property type="molecule type" value="Genomic_DNA"/>
</dbReference>
<comment type="caution">
    <text evidence="2">The sequence shown here is derived from an EMBL/GenBank/DDBJ whole genome shotgun (WGS) entry which is preliminary data.</text>
</comment>
<reference evidence="2 3" key="1">
    <citation type="submission" date="2016-03" db="EMBL/GenBank/DDBJ databases">
        <title>Comparative genomics of human isolates of Fusobacterium necrophorum.</title>
        <authorList>
            <person name="Jensen A."/>
            <person name="Bank S."/>
            <person name="Andersen P.S."/>
            <person name="Kristensen L.H."/>
            <person name="Prag J."/>
        </authorList>
    </citation>
    <scope>NUCLEOTIDE SEQUENCE [LARGE SCALE GENOMIC DNA]</scope>
    <source>
        <strain evidence="2 3">LS_1264</strain>
    </source>
</reference>
<dbReference type="RefSeq" id="WP_062624075.1">
    <property type="nucleotide sequence ID" value="NZ_CAXOUE010000005.1"/>
</dbReference>
<feature type="region of interest" description="Disordered" evidence="1">
    <location>
        <begin position="34"/>
        <end position="104"/>
    </location>
</feature>
<accession>A0A162IQ96</accession>